<dbReference type="Proteomes" id="UP000582213">
    <property type="component" value="Unassembled WGS sequence"/>
</dbReference>
<proteinExistence type="predicted"/>
<comment type="caution">
    <text evidence="1">The sequence shown here is derived from an EMBL/GenBank/DDBJ whole genome shotgun (WGS) entry which is preliminary data.</text>
</comment>
<name>A0A7J9RVY9_SULOH</name>
<evidence type="ECO:0000313" key="1">
    <source>
        <dbReference type="EMBL" id="MBB5255177.1"/>
    </source>
</evidence>
<dbReference type="EMBL" id="JACHFY010000049">
    <property type="protein sequence ID" value="MBB5255177.1"/>
    <property type="molecule type" value="Genomic_DNA"/>
</dbReference>
<protein>
    <submittedName>
        <fullName evidence="1">Uncharacterized protein</fullName>
    </submittedName>
</protein>
<dbReference type="Gene3D" id="3.90.1530.10">
    <property type="entry name" value="Conserved hypothetical protein from pyrococcus furiosus pfu- 392566-001, ParB domain"/>
    <property type="match status" value="1"/>
</dbReference>
<dbReference type="RefSeq" id="WP_231113662.1">
    <property type="nucleotide sequence ID" value="NZ_CP045484.1"/>
</dbReference>
<organism evidence="1 2">
    <name type="scientific">Sulfurisphaera ohwakuensis</name>
    <dbReference type="NCBI Taxonomy" id="69656"/>
    <lineage>
        <taxon>Archaea</taxon>
        <taxon>Thermoproteota</taxon>
        <taxon>Thermoprotei</taxon>
        <taxon>Sulfolobales</taxon>
        <taxon>Sulfolobaceae</taxon>
        <taxon>Sulfurisphaera</taxon>
    </lineage>
</organism>
<accession>A0A7J9RVY9</accession>
<gene>
    <name evidence="1" type="ORF">HNQ62_002952</name>
</gene>
<sequence length="114" mass="13275">MSKERRKRGKLTKTVTYVKLSEKGKEFVEIKLKEFGDNAMSSTLSYIEEVVPIERLKEDEEFKTLVPSNNSREDLEKSLREKSQIFPLITDRNYVLIDGYTRLDIIRKLGLCTG</sequence>
<dbReference type="GeneID" id="68930113"/>
<reference evidence="1 2" key="1">
    <citation type="submission" date="2020-08" db="EMBL/GenBank/DDBJ databases">
        <title>Genomic Encyclopedia of Type Strains, Phase IV (KMG-IV): sequencing the most valuable type-strain genomes for metagenomic binning, comparative biology and taxonomic classification.</title>
        <authorList>
            <person name="Goeker M."/>
        </authorList>
    </citation>
    <scope>NUCLEOTIDE SEQUENCE [LARGE SCALE GENOMIC DNA]</scope>
    <source>
        <strain evidence="1 2">DSM 12421</strain>
    </source>
</reference>
<evidence type="ECO:0000313" key="2">
    <source>
        <dbReference type="Proteomes" id="UP000582213"/>
    </source>
</evidence>
<dbReference type="InterPro" id="IPR036086">
    <property type="entry name" value="ParB/Sulfiredoxin_sf"/>
</dbReference>
<dbReference type="AlphaFoldDB" id="A0A7J9RVY9"/>
<dbReference type="SUPFAM" id="SSF110849">
    <property type="entry name" value="ParB/Sulfiredoxin"/>
    <property type="match status" value="1"/>
</dbReference>